<feature type="region of interest" description="Disordered" evidence="1">
    <location>
        <begin position="19"/>
        <end position="50"/>
    </location>
</feature>
<reference evidence="2 3" key="1">
    <citation type="journal article" date="2008" name="Int. J. Syst. Evol. Microbiol.">
        <title>Description of Roseateles aquatilis sp. nov. and Roseateles terrae sp. nov., in the class Betaproteobacteria, and emended description of the genus Roseateles.</title>
        <authorList>
            <person name="Gomila M."/>
            <person name="Bowien B."/>
            <person name="Falsen E."/>
            <person name="Moore E.R."/>
            <person name="Lalucat J."/>
        </authorList>
    </citation>
    <scope>NUCLEOTIDE SEQUENCE [LARGE SCALE GENOMIC DNA]</scope>
    <source>
        <strain evidence="2 3">CCUG 48205</strain>
    </source>
</reference>
<evidence type="ECO:0000313" key="2">
    <source>
        <dbReference type="EMBL" id="OWQ93209.1"/>
    </source>
</evidence>
<proteinExistence type="predicted"/>
<sequence length="181" mass="20098">MELFMTVMTAEFFESLETTSVGASPIRPNPSPSPGFAGSPPEPPGPEMTEVEHDLLNHRPLRRMSADQFEEFLYRARMYPTFSRFAPGNAEFFAPRRDVSVAMALATLRKRIEHAVAIAEMVARLERAHVDDDSRLDDDDEAVIAVSGIRDDLREALGMLGVVEQALRDGRAALKILTRVG</sequence>
<protein>
    <submittedName>
        <fullName evidence="2">Uncharacterized protein</fullName>
    </submittedName>
</protein>
<dbReference type="Proteomes" id="UP000197468">
    <property type="component" value="Unassembled WGS sequence"/>
</dbReference>
<evidence type="ECO:0000313" key="3">
    <source>
        <dbReference type="Proteomes" id="UP000197468"/>
    </source>
</evidence>
<comment type="caution">
    <text evidence="2">The sequence shown here is derived from an EMBL/GenBank/DDBJ whole genome shotgun (WGS) entry which is preliminary data.</text>
</comment>
<name>A0A246JLZ2_9BURK</name>
<organism evidence="2 3">
    <name type="scientific">Roseateles aquatilis</name>
    <dbReference type="NCBI Taxonomy" id="431061"/>
    <lineage>
        <taxon>Bacteria</taxon>
        <taxon>Pseudomonadati</taxon>
        <taxon>Pseudomonadota</taxon>
        <taxon>Betaproteobacteria</taxon>
        <taxon>Burkholderiales</taxon>
        <taxon>Sphaerotilaceae</taxon>
        <taxon>Roseateles</taxon>
    </lineage>
</organism>
<keyword evidence="3" id="KW-1185">Reference proteome</keyword>
<accession>A0A246JLZ2</accession>
<gene>
    <name evidence="2" type="ORF">CDN99_01565</name>
</gene>
<evidence type="ECO:0000256" key="1">
    <source>
        <dbReference type="SAM" id="MobiDB-lite"/>
    </source>
</evidence>
<dbReference type="AlphaFoldDB" id="A0A246JLZ2"/>
<dbReference type="EMBL" id="NIOF01000001">
    <property type="protein sequence ID" value="OWQ93209.1"/>
    <property type="molecule type" value="Genomic_DNA"/>
</dbReference>